<dbReference type="SUPFAM" id="SSF54637">
    <property type="entry name" value="Thioesterase/thiol ester dehydrase-isomerase"/>
    <property type="match status" value="1"/>
</dbReference>
<dbReference type="AlphaFoldDB" id="U2QZG5"/>
<protein>
    <recommendedName>
        <fullName evidence="3">MaoC-like protein</fullName>
    </recommendedName>
</protein>
<dbReference type="InterPro" id="IPR029069">
    <property type="entry name" value="HotDog_dom_sf"/>
</dbReference>
<dbReference type="EMBL" id="ACVN02000048">
    <property type="protein sequence ID" value="ERK61574.1"/>
    <property type="molecule type" value="Genomic_DNA"/>
</dbReference>
<sequence length="151" mass="17299">MRYRSKELVYWEDMRDSSLRRYGPLIFTSELLDKLLDMLGEKHPIHTGKVNSDGSRDHRIIPGGYIHAITSGWVVEHGSAAAIIGLRSMHWDFVRPLYPDIPFYFTVETESSSVINSSVGLISSLRRVVDEDDRTYAIGRMSVLVRRKSDK</sequence>
<evidence type="ECO:0008006" key="3">
    <source>
        <dbReference type="Google" id="ProtNLM"/>
    </source>
</evidence>
<proteinExistence type="predicted"/>
<comment type="caution">
    <text evidence="1">The sequence shown here is derived from an EMBL/GenBank/DDBJ whole genome shotgun (WGS) entry which is preliminary data.</text>
</comment>
<gene>
    <name evidence="1" type="ORF">HMPREF0682_1878</name>
</gene>
<accession>U2QZG5</accession>
<dbReference type="Gene3D" id="3.10.129.10">
    <property type="entry name" value="Hotdog Thioesterase"/>
    <property type="match status" value="1"/>
</dbReference>
<evidence type="ECO:0000313" key="2">
    <source>
        <dbReference type="Proteomes" id="UP000017052"/>
    </source>
</evidence>
<reference evidence="1" key="1">
    <citation type="submission" date="2013-08" db="EMBL/GenBank/DDBJ databases">
        <authorList>
            <person name="Durkin A.S."/>
            <person name="Haft D.R."/>
            <person name="McCorrison J."/>
            <person name="Torralba M."/>
            <person name="Gillis M."/>
            <person name="Haft D.H."/>
            <person name="Methe B."/>
            <person name="Sutton G."/>
            <person name="Nelson K.E."/>
        </authorList>
    </citation>
    <scope>NUCLEOTIDE SEQUENCE [LARGE SCALE GENOMIC DNA]</scope>
    <source>
        <strain evidence="1">F0233</strain>
    </source>
</reference>
<name>U2QZG5_9ACTN</name>
<keyword evidence="2" id="KW-1185">Reference proteome</keyword>
<organism evidence="1 2">
    <name type="scientific">Propionibacterium acidifaciens F0233</name>
    <dbReference type="NCBI Taxonomy" id="553198"/>
    <lineage>
        <taxon>Bacteria</taxon>
        <taxon>Bacillati</taxon>
        <taxon>Actinomycetota</taxon>
        <taxon>Actinomycetes</taxon>
        <taxon>Propionibacteriales</taxon>
        <taxon>Propionibacteriaceae</taxon>
        <taxon>Propionibacterium</taxon>
    </lineage>
</organism>
<dbReference type="Proteomes" id="UP000017052">
    <property type="component" value="Unassembled WGS sequence"/>
</dbReference>
<evidence type="ECO:0000313" key="1">
    <source>
        <dbReference type="EMBL" id="ERK61574.1"/>
    </source>
</evidence>